<dbReference type="EMBL" id="JASJQH010001432">
    <property type="protein sequence ID" value="KAK9761344.1"/>
    <property type="molecule type" value="Genomic_DNA"/>
</dbReference>
<feature type="compositionally biased region" description="Acidic residues" evidence="4">
    <location>
        <begin position="143"/>
        <end position="166"/>
    </location>
</feature>
<reference evidence="6 7" key="1">
    <citation type="submission" date="2023-04" db="EMBL/GenBank/DDBJ databases">
        <title>Genome of Basidiobolus ranarum AG-B5.</title>
        <authorList>
            <person name="Stajich J.E."/>
            <person name="Carter-House D."/>
            <person name="Gryganskyi A."/>
        </authorList>
    </citation>
    <scope>NUCLEOTIDE SEQUENCE [LARGE SCALE GENOMIC DNA]</scope>
    <source>
        <strain evidence="6 7">AG-B5</strain>
    </source>
</reference>
<feature type="compositionally biased region" description="Polar residues" evidence="4">
    <location>
        <begin position="119"/>
        <end position="130"/>
    </location>
</feature>
<evidence type="ECO:0000256" key="2">
    <source>
        <dbReference type="ARBA" id="ARBA00010291"/>
    </source>
</evidence>
<evidence type="ECO:0000313" key="6">
    <source>
        <dbReference type="EMBL" id="KAK9761344.1"/>
    </source>
</evidence>
<comment type="caution">
    <text evidence="6">The sequence shown here is derived from an EMBL/GenBank/DDBJ whole genome shotgun (WGS) entry which is preliminary data.</text>
</comment>
<keyword evidence="3" id="KW-0539">Nucleus</keyword>
<proteinExistence type="inferred from homology"/>
<dbReference type="Pfam" id="PF15624">
    <property type="entry name" value="Mif2_N"/>
    <property type="match status" value="1"/>
</dbReference>
<evidence type="ECO:0000256" key="4">
    <source>
        <dbReference type="SAM" id="MobiDB-lite"/>
    </source>
</evidence>
<comment type="subcellular location">
    <subcellularLocation>
        <location evidence="1">Nucleus</location>
    </subcellularLocation>
</comment>
<comment type="similarity">
    <text evidence="2">Belongs to the CENP-C/MIF2 family.</text>
</comment>
<dbReference type="PANTHER" id="PTHR16684">
    <property type="entry name" value="CENTROMERE PROTEIN C"/>
    <property type="match status" value="1"/>
</dbReference>
<keyword evidence="7" id="KW-1185">Reference proteome</keyword>
<evidence type="ECO:0000256" key="3">
    <source>
        <dbReference type="ARBA" id="ARBA00023242"/>
    </source>
</evidence>
<evidence type="ECO:0000256" key="1">
    <source>
        <dbReference type="ARBA" id="ARBA00004123"/>
    </source>
</evidence>
<dbReference type="Proteomes" id="UP001479436">
    <property type="component" value="Unassembled WGS sequence"/>
</dbReference>
<protein>
    <submittedName>
        <fullName evidence="6">Mitotic fidelity of chromosome transmission-protein</fullName>
    </submittedName>
</protein>
<accession>A0ABR2WIL4</accession>
<evidence type="ECO:0000259" key="5">
    <source>
        <dbReference type="Pfam" id="PF15624"/>
    </source>
</evidence>
<evidence type="ECO:0000313" key="7">
    <source>
        <dbReference type="Proteomes" id="UP001479436"/>
    </source>
</evidence>
<dbReference type="PANTHER" id="PTHR16684:SF11">
    <property type="entry name" value="CENTROMERE PROTEIN C"/>
    <property type="match status" value="1"/>
</dbReference>
<feature type="region of interest" description="Disordered" evidence="4">
    <location>
        <begin position="51"/>
        <end position="206"/>
    </location>
</feature>
<feature type="domain" description="Mif2 N-terminal" evidence="5">
    <location>
        <begin position="17"/>
        <end position="144"/>
    </location>
</feature>
<organism evidence="6 7">
    <name type="scientific">Basidiobolus ranarum</name>
    <dbReference type="NCBI Taxonomy" id="34480"/>
    <lineage>
        <taxon>Eukaryota</taxon>
        <taxon>Fungi</taxon>
        <taxon>Fungi incertae sedis</taxon>
        <taxon>Zoopagomycota</taxon>
        <taxon>Entomophthoromycotina</taxon>
        <taxon>Basidiobolomycetes</taxon>
        <taxon>Basidiobolales</taxon>
        <taxon>Basidiobolaceae</taxon>
        <taxon>Basidiobolus</taxon>
    </lineage>
</organism>
<sequence>MDEARVREKKTARANRYTNIGIAGRKTGVTIKTHIHQDEDGFDNVDDFFQSSESEIEAEEGEEEVVEEEEEEELQTMGSRVSPDSPVPQDIGDVESDDSFTFSHTSTRRVTQKSIEPLETTTKASPSPRESSPLIAEANFETEPTEYEDVEAEYPEFEEQESEEEEKVIAKKTRKASKPSSSQNKKKKRYTEESDDEENVRRSHRTRVKPVEFWKNERVVYELEKEGSSVVPVVKEVVKVEENKSINPVSRLPKRRVTKKPSTQVKENKQTISDDPIPAINVLDWGSNNETEKSLVVTKNEINPIQAQSQTYGFQKFFTDGEFMSSGIIEVH</sequence>
<dbReference type="InterPro" id="IPR028929">
    <property type="entry name" value="Mif2_N"/>
</dbReference>
<gene>
    <name evidence="6" type="primary">MIF2_3</name>
    <name evidence="6" type="ORF">K7432_013820</name>
</gene>
<name>A0ABR2WIL4_9FUNG</name>
<dbReference type="InterPro" id="IPR028386">
    <property type="entry name" value="CENP-C/Mif2/cnp3"/>
</dbReference>
<feature type="compositionally biased region" description="Acidic residues" evidence="4">
    <location>
        <begin position="54"/>
        <end position="74"/>
    </location>
</feature>